<dbReference type="OrthoDB" id="1937804at2759"/>
<keyword evidence="2" id="KW-1185">Reference proteome</keyword>
<gene>
    <name evidence="1" type="ORF">H5410_051394</name>
</gene>
<dbReference type="Proteomes" id="UP000824120">
    <property type="component" value="Chromosome 10"/>
</dbReference>
<comment type="caution">
    <text evidence="1">The sequence shown here is derived from an EMBL/GenBank/DDBJ whole genome shotgun (WGS) entry which is preliminary data.</text>
</comment>
<sequence length="65" mass="7773">MHPSNMYVHYGPVEYDILKIQVDHRSKGIWNGSLKEEKTCLYTRRGSVEFRQHIKYHLLHPQSYG</sequence>
<reference evidence="1 2" key="1">
    <citation type="submission" date="2020-09" db="EMBL/GenBank/DDBJ databases">
        <title>De no assembly of potato wild relative species, Solanum commersonii.</title>
        <authorList>
            <person name="Cho K."/>
        </authorList>
    </citation>
    <scope>NUCLEOTIDE SEQUENCE [LARGE SCALE GENOMIC DNA]</scope>
    <source>
        <strain evidence="1">LZ3.2</strain>
        <tissue evidence="1">Leaf</tissue>
    </source>
</reference>
<proteinExistence type="predicted"/>
<name>A0A9J5WZF2_SOLCO</name>
<dbReference type="EMBL" id="JACXVP010000010">
    <property type="protein sequence ID" value="KAG5580767.1"/>
    <property type="molecule type" value="Genomic_DNA"/>
</dbReference>
<evidence type="ECO:0000313" key="2">
    <source>
        <dbReference type="Proteomes" id="UP000824120"/>
    </source>
</evidence>
<dbReference type="AlphaFoldDB" id="A0A9J5WZF2"/>
<accession>A0A9J5WZF2</accession>
<evidence type="ECO:0000313" key="1">
    <source>
        <dbReference type="EMBL" id="KAG5580767.1"/>
    </source>
</evidence>
<organism evidence="1 2">
    <name type="scientific">Solanum commersonii</name>
    <name type="common">Commerson's wild potato</name>
    <name type="synonym">Commerson's nightshade</name>
    <dbReference type="NCBI Taxonomy" id="4109"/>
    <lineage>
        <taxon>Eukaryota</taxon>
        <taxon>Viridiplantae</taxon>
        <taxon>Streptophyta</taxon>
        <taxon>Embryophyta</taxon>
        <taxon>Tracheophyta</taxon>
        <taxon>Spermatophyta</taxon>
        <taxon>Magnoliopsida</taxon>
        <taxon>eudicotyledons</taxon>
        <taxon>Gunneridae</taxon>
        <taxon>Pentapetalae</taxon>
        <taxon>asterids</taxon>
        <taxon>lamiids</taxon>
        <taxon>Solanales</taxon>
        <taxon>Solanaceae</taxon>
        <taxon>Solanoideae</taxon>
        <taxon>Solaneae</taxon>
        <taxon>Solanum</taxon>
    </lineage>
</organism>
<protein>
    <submittedName>
        <fullName evidence="1">Uncharacterized protein</fullName>
    </submittedName>
</protein>